<evidence type="ECO:0000313" key="1">
    <source>
        <dbReference type="EMBL" id="SVB92697.1"/>
    </source>
</evidence>
<dbReference type="AlphaFoldDB" id="A0A382I0E6"/>
<gene>
    <name evidence="1" type="ORF">METZ01_LOCUS245551</name>
</gene>
<dbReference type="EMBL" id="UINC01064226">
    <property type="protein sequence ID" value="SVB92697.1"/>
    <property type="molecule type" value="Genomic_DNA"/>
</dbReference>
<name>A0A382I0E6_9ZZZZ</name>
<accession>A0A382I0E6</accession>
<organism evidence="1">
    <name type="scientific">marine metagenome</name>
    <dbReference type="NCBI Taxonomy" id="408172"/>
    <lineage>
        <taxon>unclassified sequences</taxon>
        <taxon>metagenomes</taxon>
        <taxon>ecological metagenomes</taxon>
    </lineage>
</organism>
<proteinExistence type="predicted"/>
<protein>
    <submittedName>
        <fullName evidence="1">Uncharacterized protein</fullName>
    </submittedName>
</protein>
<reference evidence="1" key="1">
    <citation type="submission" date="2018-05" db="EMBL/GenBank/DDBJ databases">
        <authorList>
            <person name="Lanie J.A."/>
            <person name="Ng W.-L."/>
            <person name="Kazmierczak K.M."/>
            <person name="Andrzejewski T.M."/>
            <person name="Davidsen T.M."/>
            <person name="Wayne K.J."/>
            <person name="Tettelin H."/>
            <person name="Glass J.I."/>
            <person name="Rusch D."/>
            <person name="Podicherti R."/>
            <person name="Tsui H.-C.T."/>
            <person name="Winkler M.E."/>
        </authorList>
    </citation>
    <scope>NUCLEOTIDE SEQUENCE</scope>
</reference>
<sequence>VIHITIIDFHLVEVKKFGEIKKTVQ</sequence>
<feature type="non-terminal residue" evidence="1">
    <location>
        <position position="1"/>
    </location>
</feature>